<proteinExistence type="predicted"/>
<evidence type="ECO:0000313" key="2">
    <source>
        <dbReference type="Proteomes" id="UP000287651"/>
    </source>
</evidence>
<accession>A0A426ZNM9</accession>
<protein>
    <submittedName>
        <fullName evidence="1">Uncharacterized protein</fullName>
    </submittedName>
</protein>
<dbReference type="Proteomes" id="UP000287651">
    <property type="component" value="Unassembled WGS sequence"/>
</dbReference>
<dbReference type="EMBL" id="AMZH03005778">
    <property type="protein sequence ID" value="RRT65534.1"/>
    <property type="molecule type" value="Genomic_DNA"/>
</dbReference>
<comment type="caution">
    <text evidence="1">The sequence shown here is derived from an EMBL/GenBank/DDBJ whole genome shotgun (WGS) entry which is preliminary data.</text>
</comment>
<evidence type="ECO:0000313" key="1">
    <source>
        <dbReference type="EMBL" id="RRT65534.1"/>
    </source>
</evidence>
<sequence length="68" mass="7542">MLSHGDDEEKWLVEDIAGIQHNTFYMHHTLVGTQSNTRCGCYRSCRPLYSPYTNTTSSLSAACVEAGS</sequence>
<dbReference type="AlphaFoldDB" id="A0A426ZNM9"/>
<gene>
    <name evidence="1" type="ORF">B296_00039190</name>
</gene>
<organism evidence="1 2">
    <name type="scientific">Ensete ventricosum</name>
    <name type="common">Abyssinian banana</name>
    <name type="synonym">Musa ensete</name>
    <dbReference type="NCBI Taxonomy" id="4639"/>
    <lineage>
        <taxon>Eukaryota</taxon>
        <taxon>Viridiplantae</taxon>
        <taxon>Streptophyta</taxon>
        <taxon>Embryophyta</taxon>
        <taxon>Tracheophyta</taxon>
        <taxon>Spermatophyta</taxon>
        <taxon>Magnoliopsida</taxon>
        <taxon>Liliopsida</taxon>
        <taxon>Zingiberales</taxon>
        <taxon>Musaceae</taxon>
        <taxon>Ensete</taxon>
    </lineage>
</organism>
<reference evidence="1 2" key="1">
    <citation type="journal article" date="2014" name="Agronomy (Basel)">
        <title>A Draft Genome Sequence for Ensete ventricosum, the Drought-Tolerant Tree Against Hunger.</title>
        <authorList>
            <person name="Harrison J."/>
            <person name="Moore K.A."/>
            <person name="Paszkiewicz K."/>
            <person name="Jones T."/>
            <person name="Grant M."/>
            <person name="Ambacheew D."/>
            <person name="Muzemil S."/>
            <person name="Studholme D.J."/>
        </authorList>
    </citation>
    <scope>NUCLEOTIDE SEQUENCE [LARGE SCALE GENOMIC DNA]</scope>
</reference>
<name>A0A426ZNM9_ENSVE</name>